<keyword evidence="13" id="KW-1185">Reference proteome</keyword>
<feature type="domain" description="AAA+ ATPase" evidence="10">
    <location>
        <begin position="1133"/>
        <end position="1273"/>
    </location>
</feature>
<evidence type="ECO:0000256" key="2">
    <source>
        <dbReference type="ARBA" id="ARBA00005378"/>
    </source>
</evidence>
<dbReference type="InterPro" id="IPR003959">
    <property type="entry name" value="ATPase_AAA_core"/>
</dbReference>
<dbReference type="GO" id="GO:0006271">
    <property type="term" value="P:DNA strand elongation involved in DNA replication"/>
    <property type="evidence" value="ECO:0007669"/>
    <property type="project" value="UniProtKB-ARBA"/>
</dbReference>
<comment type="similarity">
    <text evidence="2">Belongs to the activator 1 small subunits family.</text>
</comment>
<dbReference type="InterPro" id="IPR003593">
    <property type="entry name" value="AAA+_ATPase"/>
</dbReference>
<dbReference type="SMART" id="SM00382">
    <property type="entry name" value="AAA"/>
    <property type="match status" value="1"/>
</dbReference>
<feature type="domain" description="DNA mismatch repair protein S5" evidence="11">
    <location>
        <begin position="219"/>
        <end position="371"/>
    </location>
</feature>
<dbReference type="Pfam" id="PF01119">
    <property type="entry name" value="DNA_mis_repair"/>
    <property type="match status" value="1"/>
</dbReference>
<dbReference type="Gene3D" id="3.40.50.300">
    <property type="entry name" value="P-loop containing nucleotide triphosphate hydrolases"/>
    <property type="match status" value="1"/>
</dbReference>
<evidence type="ECO:0000256" key="5">
    <source>
        <dbReference type="ARBA" id="ARBA00022741"/>
    </source>
</evidence>
<dbReference type="EMBL" id="JAKWBI020000089">
    <property type="protein sequence ID" value="KAJ2903172.1"/>
    <property type="molecule type" value="Genomic_DNA"/>
</dbReference>
<dbReference type="InterPro" id="IPR008921">
    <property type="entry name" value="DNA_pol3_clamp-load_cplx_C"/>
</dbReference>
<evidence type="ECO:0000256" key="8">
    <source>
        <dbReference type="ARBA" id="ARBA00040745"/>
    </source>
</evidence>
<dbReference type="GO" id="GO:0030983">
    <property type="term" value="F:mismatched DNA binding"/>
    <property type="evidence" value="ECO:0007669"/>
    <property type="project" value="InterPro"/>
</dbReference>
<dbReference type="InterPro" id="IPR036890">
    <property type="entry name" value="HATPase_C_sf"/>
</dbReference>
<dbReference type="FunFam" id="3.30.565.10:FF:000017">
    <property type="entry name" value="PMS1 homolog 1, mismatch repair system component"/>
    <property type="match status" value="1"/>
</dbReference>
<dbReference type="GO" id="GO:0006298">
    <property type="term" value="P:mismatch repair"/>
    <property type="evidence" value="ECO:0007669"/>
    <property type="project" value="InterPro"/>
</dbReference>
<dbReference type="Gene3D" id="3.30.565.10">
    <property type="entry name" value="Histidine kinase-like ATPase, C-terminal domain"/>
    <property type="match status" value="1"/>
</dbReference>
<dbReference type="InterPro" id="IPR020568">
    <property type="entry name" value="Ribosomal_Su5_D2-typ_SF"/>
</dbReference>
<feature type="compositionally biased region" description="Polar residues" evidence="9">
    <location>
        <begin position="861"/>
        <end position="886"/>
    </location>
</feature>
<dbReference type="SUPFAM" id="SSF55874">
    <property type="entry name" value="ATPase domain of HSP90 chaperone/DNA topoisomerase II/histidine kinase"/>
    <property type="match status" value="1"/>
</dbReference>
<dbReference type="SUPFAM" id="SSF52540">
    <property type="entry name" value="P-loop containing nucleoside triphosphate hydrolases"/>
    <property type="match status" value="1"/>
</dbReference>
<dbReference type="InterPro" id="IPR027417">
    <property type="entry name" value="P-loop_NTPase"/>
</dbReference>
<dbReference type="GO" id="GO:0005663">
    <property type="term" value="C:DNA replication factor C complex"/>
    <property type="evidence" value="ECO:0007669"/>
    <property type="project" value="TreeGrafter"/>
</dbReference>
<dbReference type="Pfam" id="PF08542">
    <property type="entry name" value="Rep_fac_C"/>
    <property type="match status" value="1"/>
</dbReference>
<evidence type="ECO:0000256" key="6">
    <source>
        <dbReference type="ARBA" id="ARBA00022840"/>
    </source>
</evidence>
<dbReference type="Pfam" id="PF13589">
    <property type="entry name" value="HATPase_c_3"/>
    <property type="match status" value="1"/>
</dbReference>
<dbReference type="Proteomes" id="UP001201980">
    <property type="component" value="Unassembled WGS sequence"/>
</dbReference>
<dbReference type="PANTHER" id="PTHR11669:SF20">
    <property type="entry name" value="REPLICATION FACTOR C SUBUNIT 4"/>
    <property type="match status" value="1"/>
</dbReference>
<dbReference type="GO" id="GO:0016887">
    <property type="term" value="F:ATP hydrolysis activity"/>
    <property type="evidence" value="ECO:0007669"/>
    <property type="project" value="InterPro"/>
</dbReference>
<dbReference type="Gene3D" id="3.30.230.10">
    <property type="match status" value="1"/>
</dbReference>
<evidence type="ECO:0000256" key="7">
    <source>
        <dbReference type="ARBA" id="ARBA00023242"/>
    </source>
</evidence>
<feature type="compositionally biased region" description="Basic and acidic residues" evidence="9">
    <location>
        <begin position="1465"/>
        <end position="1475"/>
    </location>
</feature>
<dbReference type="InterPro" id="IPR050238">
    <property type="entry name" value="DNA_Rep/Repair_Clamp_Loader"/>
</dbReference>
<dbReference type="GO" id="GO:0061982">
    <property type="term" value="P:meiosis I cell cycle process"/>
    <property type="evidence" value="ECO:0007669"/>
    <property type="project" value="UniProtKB-ARBA"/>
</dbReference>
<sequence>MAHNISALPQPDIIRLDSEQVISSPQALAKELVDNALDARATTIDVLISNDSVSKVEVRDNGTGIRFEDHDLVGRIGHTSKIQKIEDLTFFSGSSLGFRGQALSAAGHVATVAITTRTIDETIATELALSNNGDGPKSKKSVQGPVGTTVIAKDLFKSWPVRGKLFKKESAKSISKIKLHLIAVAMARPDVKLSFKVYNKPGTAWDYPANKTDAFKPTVLNLFGRELANECIEQAFTSCVAELPENELSPSSNSSNNDGRLCKFTFESFMAKPDADVSKISNKSAYISIDSRPQSLFKGTMKQLTKVYRNTLSKTLDTATKPPSEPFLRLNIKCPRGSYDPNVEPNKEEVLFFHETDVVRLFSEMCSRVYTKSVQDGSALAHDTAIDTEPKDIVLSEAGTANGAHGTGHDDGGAPSLEQSHGEIAILIRSGELFRKVDTSGGPGTATARPRARTPDSSSAPPHISIPLQTPPGHQASLSQSQLDEISPERRVPSGTVVGGTGWDPDITAKFQALQGDSTLKKLETRASVVSKSGEQTHGPRPIGPNQDLGARTRKSVGQQVQSGLDNVSRALVAPMDQEGMGRVLALRRSSPSAQSISQLHQNEVSNYATSSHVRMSPLPHPPNLSKHALQLQCQMSLTPERPRNDRAYIQSLRPGPTYVPGGQFRSPLGLAAPGIPGEQFRSPFNSPEVQCQPERRISLANTSLRTPPPSHQRQRAGVAPGRPFQSASELMQTQLSSPTIAPTRKRRREGSTSYLHAEDSPDGEYRPLEKRTEIEYRTWMNASGRGPSRQPGGSFVSDQGPPRPHNPLIPRFERPLPRRQWDRSPQQTRIGRGGQLERQEGLQRSPLSTQSNIPEGVPVTRSQIRQFNSPRKRSGVSSASLSTHSNLRHDTATNSIYSVSQQRLPASAASIVSEQAEAVLAPNDPRGYLIRRRRSIVRNPNKGHRRTKTSDLPLHNMLSGIKTLNLRGILATTLFGDRPGHREVCTEQVGTMFQQATQFDDYMTGLEKDEPGFELTRVECDELQGRFELLVARSGVEGMRGSHGLEIQAMTKTNGFISSCASEVNQWAAMSNFFDLKARKAAANGTPKTDDKTKEKQRTQPWVEKYRPKSLDDVTAQDHTVTVLQRTLQASNLPHMLFYGPPGTGKTSTILALAKQLYGPELIKSRVLELNASDERGISIVREKVKDFARMQLTNPVSTTTASYRGKYPCPPFKIIVLDEADSMTQDAQSALRRTMETYSRITRFCLICNYVTRIIDPLASRCSKFRFKSLDDANAKTRLEEIAKTEGVGLAEGATAALIRCSEGDLRKAITFLQSAARLVGAGDEAGEKDGDGDAMDVDGEAHGEGAKSKPVTVKIVEDIAGVIPGGTIDSLLGAIKSGSYDRVSKVVESMVADGWSAGQVVSQLYGDVVRDELIADKHKNKIVAVFSEIDKRLVDGADEHLSILDLAWDGVLEPMPEERHMCLRRDETQRREDEDEDEDGQIREAYPTEL</sequence>
<dbReference type="SUPFAM" id="SSF54211">
    <property type="entry name" value="Ribosomal protein S5 domain 2-like"/>
    <property type="match status" value="1"/>
</dbReference>
<feature type="region of interest" description="Disordered" evidence="9">
    <location>
        <begin position="1465"/>
        <end position="1493"/>
    </location>
</feature>
<keyword evidence="5" id="KW-0547">Nucleotide-binding</keyword>
<evidence type="ECO:0000256" key="3">
    <source>
        <dbReference type="ARBA" id="ARBA00006082"/>
    </source>
</evidence>
<feature type="compositionally biased region" description="Basic and acidic residues" evidence="9">
    <location>
        <begin position="757"/>
        <end position="777"/>
    </location>
</feature>
<reference evidence="12" key="1">
    <citation type="submission" date="2022-07" db="EMBL/GenBank/DDBJ databases">
        <title>Draft genome sequence of Zalerion maritima ATCC 34329, a (micro)plastics degrading marine fungus.</title>
        <authorList>
            <person name="Paco A."/>
            <person name="Goncalves M.F.M."/>
            <person name="Rocha-Santos T.A.P."/>
            <person name="Alves A."/>
        </authorList>
    </citation>
    <scope>NUCLEOTIDE SEQUENCE</scope>
    <source>
        <strain evidence="12">ATCC 34329</strain>
    </source>
</reference>
<keyword evidence="6" id="KW-0067">ATP-binding</keyword>
<comment type="caution">
    <text evidence="12">The sequence shown here is derived from an EMBL/GenBank/DDBJ whole genome shotgun (WGS) entry which is preliminary data.</text>
</comment>
<dbReference type="SMART" id="SM01340">
    <property type="entry name" value="DNA_mis_repair"/>
    <property type="match status" value="1"/>
</dbReference>
<dbReference type="GO" id="GO:0005634">
    <property type="term" value="C:nucleus"/>
    <property type="evidence" value="ECO:0007669"/>
    <property type="project" value="UniProtKB-SubCell"/>
</dbReference>
<accession>A0AAD5S0R7</accession>
<name>A0AAD5S0R7_9PEZI</name>
<protein>
    <recommendedName>
        <fullName evidence="8">Replication factor C subunit 2</fullName>
    </recommendedName>
</protein>
<dbReference type="InterPro" id="IPR013507">
    <property type="entry name" value="DNA_mismatch_S5_2-like"/>
</dbReference>
<feature type="region of interest" description="Disordered" evidence="9">
    <location>
        <begin position="1326"/>
        <end position="1349"/>
    </location>
</feature>
<evidence type="ECO:0000313" key="13">
    <source>
        <dbReference type="Proteomes" id="UP001201980"/>
    </source>
</evidence>
<evidence type="ECO:0000259" key="10">
    <source>
        <dbReference type="SMART" id="SM00382"/>
    </source>
</evidence>
<feature type="compositionally biased region" description="Polar residues" evidence="9">
    <location>
        <begin position="726"/>
        <end position="741"/>
    </location>
</feature>
<dbReference type="SUPFAM" id="SSF48019">
    <property type="entry name" value="post-AAA+ oligomerization domain-like"/>
    <property type="match status" value="1"/>
</dbReference>
<evidence type="ECO:0000259" key="11">
    <source>
        <dbReference type="SMART" id="SM01340"/>
    </source>
</evidence>
<dbReference type="InterPro" id="IPR047854">
    <property type="entry name" value="RFC_lid"/>
</dbReference>
<feature type="region of interest" description="Disordered" evidence="9">
    <location>
        <begin position="652"/>
        <end position="888"/>
    </location>
</feature>
<dbReference type="InterPro" id="IPR013748">
    <property type="entry name" value="Rep_factorC_C"/>
</dbReference>
<dbReference type="CDD" id="cd00009">
    <property type="entry name" value="AAA"/>
    <property type="match status" value="1"/>
</dbReference>
<dbReference type="GO" id="GO:0003689">
    <property type="term" value="F:DNA clamp loader activity"/>
    <property type="evidence" value="ECO:0007669"/>
    <property type="project" value="TreeGrafter"/>
</dbReference>
<evidence type="ECO:0000313" key="12">
    <source>
        <dbReference type="EMBL" id="KAJ2903172.1"/>
    </source>
</evidence>
<dbReference type="PANTHER" id="PTHR11669">
    <property type="entry name" value="REPLICATION FACTOR C / DNA POLYMERASE III GAMMA-TAU SUBUNIT"/>
    <property type="match status" value="1"/>
</dbReference>
<dbReference type="Pfam" id="PF00004">
    <property type="entry name" value="AAA"/>
    <property type="match status" value="1"/>
</dbReference>
<dbReference type="Gene3D" id="1.20.272.10">
    <property type="match status" value="1"/>
</dbReference>
<dbReference type="InterPro" id="IPR002099">
    <property type="entry name" value="MutL/Mlh/PMS"/>
</dbReference>
<dbReference type="InterPro" id="IPR014721">
    <property type="entry name" value="Ribsml_uS5_D2-typ_fold_subgr"/>
</dbReference>
<dbReference type="FunFam" id="1.20.272.10:FF:000011">
    <property type="entry name" value="Replication factor C subunit 2"/>
    <property type="match status" value="1"/>
</dbReference>
<keyword evidence="7" id="KW-0539">Nucleus</keyword>
<keyword evidence="4" id="KW-0235">DNA replication</keyword>
<dbReference type="FunFam" id="3.40.50.300:FF:000237">
    <property type="entry name" value="replication factor C subunit 4"/>
    <property type="match status" value="1"/>
</dbReference>
<evidence type="ECO:0000256" key="1">
    <source>
        <dbReference type="ARBA" id="ARBA00004123"/>
    </source>
</evidence>
<feature type="compositionally biased region" description="Basic and acidic residues" evidence="9">
    <location>
        <begin position="812"/>
        <end position="823"/>
    </location>
</feature>
<dbReference type="GO" id="GO:0031391">
    <property type="term" value="C:Elg1 RFC-like complex"/>
    <property type="evidence" value="ECO:0007669"/>
    <property type="project" value="UniProtKB-ARBA"/>
</dbReference>
<feature type="region of interest" description="Disordered" evidence="9">
    <location>
        <begin position="436"/>
        <end position="504"/>
    </location>
</feature>
<dbReference type="Gene3D" id="1.10.8.60">
    <property type="match status" value="1"/>
</dbReference>
<feature type="region of interest" description="Disordered" evidence="9">
    <location>
        <begin position="526"/>
        <end position="553"/>
    </location>
</feature>
<dbReference type="CDD" id="cd18140">
    <property type="entry name" value="HLD_clamp_RFC"/>
    <property type="match status" value="1"/>
</dbReference>
<evidence type="ECO:0000256" key="4">
    <source>
        <dbReference type="ARBA" id="ARBA00022705"/>
    </source>
</evidence>
<gene>
    <name evidence="12" type="ORF">MKZ38_010304</name>
</gene>
<proteinExistence type="inferred from homology"/>
<comment type="subcellular location">
    <subcellularLocation>
        <location evidence="1">Nucleus</location>
    </subcellularLocation>
</comment>
<evidence type="ECO:0000256" key="9">
    <source>
        <dbReference type="SAM" id="MobiDB-lite"/>
    </source>
</evidence>
<organism evidence="12 13">
    <name type="scientific">Zalerion maritima</name>
    <dbReference type="NCBI Taxonomy" id="339359"/>
    <lineage>
        <taxon>Eukaryota</taxon>
        <taxon>Fungi</taxon>
        <taxon>Dikarya</taxon>
        <taxon>Ascomycota</taxon>
        <taxon>Pezizomycotina</taxon>
        <taxon>Sordariomycetes</taxon>
        <taxon>Lulworthiomycetidae</taxon>
        <taxon>Lulworthiales</taxon>
        <taxon>Lulworthiaceae</taxon>
        <taxon>Zalerion</taxon>
    </lineage>
</organism>
<comment type="similarity">
    <text evidence="3">Belongs to the DNA mismatch repair MutL/HexB family.</text>
</comment>
<feature type="compositionally biased region" description="Low complexity" evidence="9">
    <location>
        <begin position="784"/>
        <end position="795"/>
    </location>
</feature>
<dbReference type="GO" id="GO:0005524">
    <property type="term" value="F:ATP binding"/>
    <property type="evidence" value="ECO:0007669"/>
    <property type="project" value="UniProtKB-KW"/>
</dbReference>
<dbReference type="NCBIfam" id="TIGR00585">
    <property type="entry name" value="mutl"/>
    <property type="match status" value="1"/>
</dbReference>